<organism evidence="3 4">
    <name type="scientific">Methylobacterium marchantiae</name>
    <dbReference type="NCBI Taxonomy" id="600331"/>
    <lineage>
        <taxon>Bacteria</taxon>
        <taxon>Pseudomonadati</taxon>
        <taxon>Pseudomonadota</taxon>
        <taxon>Alphaproteobacteria</taxon>
        <taxon>Hyphomicrobiales</taxon>
        <taxon>Methylobacteriaceae</taxon>
        <taxon>Methylobacterium</taxon>
    </lineage>
</organism>
<evidence type="ECO:0000313" key="4">
    <source>
        <dbReference type="Proteomes" id="UP001597176"/>
    </source>
</evidence>
<name>A0ABW3WY16_9HYPH</name>
<protein>
    <submittedName>
        <fullName evidence="3">Toll/interleukin-1 receptor domain-containing protein</fullName>
    </submittedName>
</protein>
<reference evidence="4" key="1">
    <citation type="journal article" date="2019" name="Int. J. Syst. Evol. Microbiol.">
        <title>The Global Catalogue of Microorganisms (GCM) 10K type strain sequencing project: providing services to taxonomists for standard genome sequencing and annotation.</title>
        <authorList>
            <consortium name="The Broad Institute Genomics Platform"/>
            <consortium name="The Broad Institute Genome Sequencing Center for Infectious Disease"/>
            <person name="Wu L."/>
            <person name="Ma J."/>
        </authorList>
    </citation>
    <scope>NUCLEOTIDE SEQUENCE [LARGE SCALE GENOMIC DNA]</scope>
    <source>
        <strain evidence="4">CCUG 56108</strain>
    </source>
</reference>
<dbReference type="Pfam" id="PF13676">
    <property type="entry name" value="TIR_2"/>
    <property type="match status" value="1"/>
</dbReference>
<comment type="caution">
    <text evidence="3">The sequence shown here is derived from an EMBL/GenBank/DDBJ whole genome shotgun (WGS) entry which is preliminary data.</text>
</comment>
<dbReference type="SUPFAM" id="SSF52200">
    <property type="entry name" value="Toll/Interleukin receptor TIR domain"/>
    <property type="match status" value="1"/>
</dbReference>
<evidence type="ECO:0000259" key="2">
    <source>
        <dbReference type="PROSITE" id="PS50104"/>
    </source>
</evidence>
<dbReference type="InterPro" id="IPR000157">
    <property type="entry name" value="TIR_dom"/>
</dbReference>
<accession>A0ABW3WY16</accession>
<keyword evidence="3" id="KW-0675">Receptor</keyword>
<feature type="compositionally biased region" description="Low complexity" evidence="1">
    <location>
        <begin position="156"/>
        <end position="170"/>
    </location>
</feature>
<dbReference type="Gene3D" id="3.40.50.10140">
    <property type="entry name" value="Toll/interleukin-1 receptor homology (TIR) domain"/>
    <property type="match status" value="1"/>
</dbReference>
<gene>
    <name evidence="3" type="ORF">ACFQ4G_11005</name>
</gene>
<dbReference type="Proteomes" id="UP001597176">
    <property type="component" value="Unassembled WGS sequence"/>
</dbReference>
<dbReference type="PROSITE" id="PS50104">
    <property type="entry name" value="TIR"/>
    <property type="match status" value="1"/>
</dbReference>
<proteinExistence type="predicted"/>
<evidence type="ECO:0000313" key="3">
    <source>
        <dbReference type="EMBL" id="MFD1302106.1"/>
    </source>
</evidence>
<sequence>MIDFFISYNSADVQWAEWIGFALEEKGFTTIIQAWDFRPGSNFVIQMQEAATKAERTIMVLSPDYLTSQFAAPEWAAAFAQDPQGLNQKLVPVMVRACRPMGLLPQIVQIRIMDMDEAAARAALLQGVDRKRAKPSSPPSFPGMASIKPTKSFPGATSAEAASSAARPASNLIPSLKRAPSDLDKRRFITGGFNTIKGVFEANLKQVEQDEPRIQTDFQLRSNTDFRAELFLDEKSKCSCRIWQGGMMSTDGINYAEGRSHSDNSCNEIISLAEGGQLALMAIMAMGHHSFEKEFNLRNMTPEQTADYLWRRFVSALRY</sequence>
<feature type="region of interest" description="Disordered" evidence="1">
    <location>
        <begin position="129"/>
        <end position="177"/>
    </location>
</feature>
<keyword evidence="4" id="KW-1185">Reference proteome</keyword>
<feature type="domain" description="TIR" evidence="2">
    <location>
        <begin position="1"/>
        <end position="127"/>
    </location>
</feature>
<dbReference type="RefSeq" id="WP_238207742.1">
    <property type="nucleotide sequence ID" value="NZ_JBHTND010000013.1"/>
</dbReference>
<evidence type="ECO:0000256" key="1">
    <source>
        <dbReference type="SAM" id="MobiDB-lite"/>
    </source>
</evidence>
<dbReference type="EMBL" id="JBHTND010000013">
    <property type="protein sequence ID" value="MFD1302106.1"/>
    <property type="molecule type" value="Genomic_DNA"/>
</dbReference>
<dbReference type="InterPro" id="IPR035897">
    <property type="entry name" value="Toll_tir_struct_dom_sf"/>
</dbReference>